<dbReference type="RefSeq" id="WP_132166191.1">
    <property type="nucleotide sequence ID" value="NZ_SMKX01000011.1"/>
</dbReference>
<accession>A0A4R4ZUV4</accession>
<keyword evidence="2" id="KW-1185">Reference proteome</keyword>
<protein>
    <submittedName>
        <fullName evidence="1">Uncharacterized protein</fullName>
    </submittedName>
</protein>
<comment type="caution">
    <text evidence="1">The sequence shown here is derived from an EMBL/GenBank/DDBJ whole genome shotgun (WGS) entry which is preliminary data.</text>
</comment>
<dbReference type="EMBL" id="SMKX01000011">
    <property type="protein sequence ID" value="TDD61779.1"/>
    <property type="molecule type" value="Genomic_DNA"/>
</dbReference>
<gene>
    <name evidence="1" type="ORF">E1263_06190</name>
</gene>
<proteinExistence type="predicted"/>
<reference evidence="1 2" key="1">
    <citation type="submission" date="2019-03" db="EMBL/GenBank/DDBJ databases">
        <title>Draft genome sequences of novel Actinobacteria.</title>
        <authorList>
            <person name="Sahin N."/>
            <person name="Ay H."/>
            <person name="Saygin H."/>
        </authorList>
    </citation>
    <scope>NUCLEOTIDE SEQUENCE [LARGE SCALE GENOMIC DNA]</scope>
    <source>
        <strain evidence="1 2">JCM 13523</strain>
    </source>
</reference>
<evidence type="ECO:0000313" key="1">
    <source>
        <dbReference type="EMBL" id="TDD61779.1"/>
    </source>
</evidence>
<sequence>MADAFFQGFGDQIRTQWGAVAGETRDHLVGSNQRLVAAGDELATGLRDRPMVAAANNIQYKLDDSQPNINHLNDQEGTAQWVGNTMLNAVESNASILGGVTGGMTA</sequence>
<evidence type="ECO:0000313" key="2">
    <source>
        <dbReference type="Proteomes" id="UP000295124"/>
    </source>
</evidence>
<name>A0A4R4ZUV4_9ACTN</name>
<dbReference type="Proteomes" id="UP000295124">
    <property type="component" value="Unassembled WGS sequence"/>
</dbReference>
<dbReference type="AlphaFoldDB" id="A0A4R4ZUV4"/>
<organism evidence="1 2">
    <name type="scientific">Kribbella antibiotica</name>
    <dbReference type="NCBI Taxonomy" id="190195"/>
    <lineage>
        <taxon>Bacteria</taxon>
        <taxon>Bacillati</taxon>
        <taxon>Actinomycetota</taxon>
        <taxon>Actinomycetes</taxon>
        <taxon>Propionibacteriales</taxon>
        <taxon>Kribbellaceae</taxon>
        <taxon>Kribbella</taxon>
    </lineage>
</organism>